<dbReference type="InterPro" id="IPR006224">
    <property type="entry name" value="PsdUridine_synth_RluA-like_CS"/>
</dbReference>
<protein>
    <recommendedName>
        <fullName evidence="4">Pseudouridine synthase</fullName>
        <ecNumber evidence="4">5.4.99.-</ecNumber>
    </recommendedName>
</protein>
<dbReference type="SMR" id="S9W3X3"/>
<evidence type="ECO:0000313" key="7">
    <source>
        <dbReference type="Proteomes" id="UP000015464"/>
    </source>
</evidence>
<comment type="catalytic activity">
    <reaction evidence="4">
        <text>a uridine in RNA = a pseudouridine in RNA</text>
        <dbReference type="Rhea" id="RHEA:48348"/>
        <dbReference type="Rhea" id="RHEA-COMP:12068"/>
        <dbReference type="Rhea" id="RHEA-COMP:12069"/>
        <dbReference type="ChEBI" id="CHEBI:65314"/>
        <dbReference type="ChEBI" id="CHEBI:65315"/>
    </reaction>
</comment>
<evidence type="ECO:0000256" key="2">
    <source>
        <dbReference type="PIRSR" id="PIRSR606225-1"/>
    </source>
</evidence>
<dbReference type="CDD" id="cd02557">
    <property type="entry name" value="PseudoU_synth_ScRIB2"/>
    <property type="match status" value="1"/>
</dbReference>
<dbReference type="InterPro" id="IPR006145">
    <property type="entry name" value="PsdUridine_synth_RsuA/RluA"/>
</dbReference>
<dbReference type="EMBL" id="KE546989">
    <property type="protein sequence ID" value="EPY52650.1"/>
    <property type="molecule type" value="Genomic_DNA"/>
</dbReference>
<dbReference type="InterPro" id="IPR020103">
    <property type="entry name" value="PsdUridine_synth_cat_dom_sf"/>
</dbReference>
<dbReference type="FunFam" id="3.30.2350.10:FF:000017">
    <property type="entry name" value="Pseudouridine synthase"/>
    <property type="match status" value="1"/>
</dbReference>
<dbReference type="PROSITE" id="PS50889">
    <property type="entry name" value="S4"/>
    <property type="match status" value="1"/>
</dbReference>
<comment type="function">
    <text evidence="4">Responsible for synthesis of pseudouridine from uracil.</text>
</comment>
<evidence type="ECO:0000313" key="6">
    <source>
        <dbReference type="EMBL" id="EPY52650.1"/>
    </source>
</evidence>
<reference evidence="6 7" key="1">
    <citation type="journal article" date="2011" name="Science">
        <title>Comparative functional genomics of the fission yeasts.</title>
        <authorList>
            <person name="Rhind N."/>
            <person name="Chen Z."/>
            <person name="Yassour M."/>
            <person name="Thompson D.A."/>
            <person name="Haas B.J."/>
            <person name="Habib N."/>
            <person name="Wapinski I."/>
            <person name="Roy S."/>
            <person name="Lin M.F."/>
            <person name="Heiman D.I."/>
            <person name="Young S.K."/>
            <person name="Furuya K."/>
            <person name="Guo Y."/>
            <person name="Pidoux A."/>
            <person name="Chen H.M."/>
            <person name="Robbertse B."/>
            <person name="Goldberg J.M."/>
            <person name="Aoki K."/>
            <person name="Bayne E.H."/>
            <person name="Berlin A.M."/>
            <person name="Desjardins C.A."/>
            <person name="Dobbs E."/>
            <person name="Dukaj L."/>
            <person name="Fan L."/>
            <person name="FitzGerald M.G."/>
            <person name="French C."/>
            <person name="Gujja S."/>
            <person name="Hansen K."/>
            <person name="Keifenheim D."/>
            <person name="Levin J.Z."/>
            <person name="Mosher R.A."/>
            <person name="Mueller C.A."/>
            <person name="Pfiffner J."/>
            <person name="Priest M."/>
            <person name="Russ C."/>
            <person name="Smialowska A."/>
            <person name="Swoboda P."/>
            <person name="Sykes S.M."/>
            <person name="Vaughn M."/>
            <person name="Vengrova S."/>
            <person name="Yoder R."/>
            <person name="Zeng Q."/>
            <person name="Allshire R."/>
            <person name="Baulcombe D."/>
            <person name="Birren B.W."/>
            <person name="Brown W."/>
            <person name="Ekwall K."/>
            <person name="Kellis M."/>
            <person name="Leatherwood J."/>
            <person name="Levin H."/>
            <person name="Margalit H."/>
            <person name="Martienssen R."/>
            <person name="Nieduszynski C.A."/>
            <person name="Spatafora J.W."/>
            <person name="Friedman N."/>
            <person name="Dalgaard J.Z."/>
            <person name="Baumann P."/>
            <person name="Niki H."/>
            <person name="Regev A."/>
            <person name="Nusbaum C."/>
        </authorList>
    </citation>
    <scope>NUCLEOTIDE SEQUENCE [LARGE SCALE GENOMIC DNA]</scope>
    <source>
        <strain evidence="7">OY26 / ATCC MYA-4695 / CBS 11777 / NBRC 106824 / NRRL Y48691</strain>
    </source>
</reference>
<dbReference type="eggNOG" id="KOG1919">
    <property type="taxonomic scope" value="Eukaryota"/>
</dbReference>
<evidence type="ECO:0000256" key="1">
    <source>
        <dbReference type="ARBA" id="ARBA00023235"/>
    </source>
</evidence>
<dbReference type="Gene3D" id="3.30.2350.10">
    <property type="entry name" value="Pseudouridine synthase"/>
    <property type="match status" value="1"/>
</dbReference>
<keyword evidence="7" id="KW-1185">Reference proteome</keyword>
<feature type="active site" evidence="2">
    <location>
        <position position="196"/>
    </location>
</feature>
<dbReference type="SUPFAM" id="SSF55120">
    <property type="entry name" value="Pseudouridine synthase"/>
    <property type="match status" value="1"/>
</dbReference>
<dbReference type="GO" id="GO:0031119">
    <property type="term" value="P:tRNA pseudouridine synthesis"/>
    <property type="evidence" value="ECO:0007669"/>
    <property type="project" value="UniProtKB-ARBA"/>
</dbReference>
<dbReference type="GO" id="GO:0003723">
    <property type="term" value="F:RNA binding"/>
    <property type="evidence" value="ECO:0007669"/>
    <property type="project" value="UniProtKB-KW"/>
</dbReference>
<name>S9W3X3_SCHCR</name>
<dbReference type="InterPro" id="IPR006225">
    <property type="entry name" value="PsdUridine_synth_RluC/D"/>
</dbReference>
<dbReference type="Pfam" id="PF00849">
    <property type="entry name" value="PseudoU_synth_2"/>
    <property type="match status" value="1"/>
</dbReference>
<evidence type="ECO:0000256" key="3">
    <source>
        <dbReference type="PROSITE-ProRule" id="PRU00182"/>
    </source>
</evidence>
<dbReference type="HOGENOM" id="CLU_016902_12_4_1"/>
<accession>S9W3X3</accession>
<organism evidence="6 7">
    <name type="scientific">Schizosaccharomyces cryophilus (strain OY26 / ATCC MYA-4695 / CBS 11777 / NBRC 106824 / NRRL Y48691)</name>
    <name type="common">Fission yeast</name>
    <dbReference type="NCBI Taxonomy" id="653667"/>
    <lineage>
        <taxon>Eukaryota</taxon>
        <taxon>Fungi</taxon>
        <taxon>Dikarya</taxon>
        <taxon>Ascomycota</taxon>
        <taxon>Taphrinomycotina</taxon>
        <taxon>Schizosaccharomycetes</taxon>
        <taxon>Schizosaccharomycetales</taxon>
        <taxon>Schizosaccharomycetaceae</taxon>
        <taxon>Schizosaccharomyces</taxon>
    </lineage>
</organism>
<dbReference type="NCBIfam" id="TIGR00005">
    <property type="entry name" value="rluA_subfam"/>
    <property type="match status" value="1"/>
</dbReference>
<gene>
    <name evidence="6" type="ORF">SPOG_01971</name>
</gene>
<dbReference type="PANTHER" id="PTHR21600">
    <property type="entry name" value="MITOCHONDRIAL RNA PSEUDOURIDINE SYNTHASE"/>
    <property type="match status" value="1"/>
</dbReference>
<dbReference type="GeneID" id="25036295"/>
<feature type="domain" description="Pseudouridine synthase RsuA/RluA-like" evidence="5">
    <location>
        <begin position="153"/>
        <end position="300"/>
    </location>
</feature>
<dbReference type="InterPro" id="IPR050188">
    <property type="entry name" value="RluA_PseudoU_synthase"/>
</dbReference>
<dbReference type="PANTHER" id="PTHR21600:SF40">
    <property type="entry name" value="PSEUDOURIDYLATE SYNTHASE RPUSD2"/>
    <property type="match status" value="1"/>
</dbReference>
<comment type="similarity">
    <text evidence="4">Belongs to the pseudouridine synthase RluA family.</text>
</comment>
<keyword evidence="1 4" id="KW-0413">Isomerase</keyword>
<dbReference type="AlphaFoldDB" id="S9W3X3"/>
<dbReference type="OMA" id="QTYCKGR"/>
<dbReference type="PROSITE" id="PS01129">
    <property type="entry name" value="PSI_RLU"/>
    <property type="match status" value="1"/>
</dbReference>
<keyword evidence="3" id="KW-0694">RNA-binding</keyword>
<dbReference type="STRING" id="653667.S9W3X3"/>
<dbReference type="Proteomes" id="UP000015464">
    <property type="component" value="Unassembled WGS sequence"/>
</dbReference>
<dbReference type="EC" id="5.4.99.-" evidence="4"/>
<dbReference type="RefSeq" id="XP_013022529.1">
    <property type="nucleotide sequence ID" value="XM_013167075.1"/>
</dbReference>
<evidence type="ECO:0000259" key="5">
    <source>
        <dbReference type="Pfam" id="PF00849"/>
    </source>
</evidence>
<proteinExistence type="inferred from homology"/>
<dbReference type="OrthoDB" id="424794at2759"/>
<sequence>MVDTITKISPNIIPPLPPMPLLTSTTIRGIRLLSSLRPKGMYKRPKRDPLENCEYVYHGDGLRRVPPYFYEYITFAKLRWYGKTLLEVFNKEFRDREPGYYEKAIRNGQVSVNHKVGNVDTIINNGYIVSHHAHRHEPPVSDQPVRIVHEDEKYVVIDKPAGVPVHPTGRYNHNTVLHILMKENKCPFLYPCNRLDRLTSGLMFFSKTPKAAEEMRVYMISKALKKEYIARVIGEFPADREITCDARLLTVAPTLGLNRVHPDGKEAVTVFRRIAFDGNTSLVHCKPLTGRTHQLRVHLQYLGHPIANDPIYANKRVWGSSLGKNGDGDNTSVIMRLSEIGKTETASPLLQYEWYTNETQEEAKARRDKRIGELLTGEHCPVCGTPLYTDPSPEELGIWLHALRYESDEWSYKTEYPGWALKVKDRDSAASPLP</sequence>
<evidence type="ECO:0000256" key="4">
    <source>
        <dbReference type="RuleBase" id="RU362028"/>
    </source>
</evidence>
<dbReference type="GO" id="GO:0009982">
    <property type="term" value="F:pseudouridine synthase activity"/>
    <property type="evidence" value="ECO:0007669"/>
    <property type="project" value="InterPro"/>
</dbReference>
<dbReference type="GO" id="GO:0000455">
    <property type="term" value="P:enzyme-directed rRNA pseudouridine synthesis"/>
    <property type="evidence" value="ECO:0007669"/>
    <property type="project" value="TreeGrafter"/>
</dbReference>